<sequence length="68" mass="7757">MQAWRGLTILKESHLATYFQLVMLCLGRQEIRSTAVEAVQTGNFAHLTSFIESAHPHQLSRLAFHEFS</sequence>
<protein>
    <submittedName>
        <fullName evidence="1">Uncharacterized protein</fullName>
    </submittedName>
</protein>
<name>A0A1C3XH46_9BRAD</name>
<accession>A0A1C3XH46</accession>
<reference evidence="1 2" key="1">
    <citation type="submission" date="2016-08" db="EMBL/GenBank/DDBJ databases">
        <authorList>
            <person name="Seilhamer J.J."/>
        </authorList>
    </citation>
    <scope>NUCLEOTIDE SEQUENCE [LARGE SCALE GENOMIC DNA]</scope>
    <source>
        <strain evidence="1 2">CCBAU 10071</strain>
    </source>
</reference>
<proteinExistence type="predicted"/>
<evidence type="ECO:0000313" key="2">
    <source>
        <dbReference type="Proteomes" id="UP000183174"/>
    </source>
</evidence>
<dbReference type="EMBL" id="FMAE01000020">
    <property type="protein sequence ID" value="SCB51590.1"/>
    <property type="molecule type" value="Genomic_DNA"/>
</dbReference>
<organism evidence="1 2">
    <name type="scientific">Bradyrhizobium yuanmingense</name>
    <dbReference type="NCBI Taxonomy" id="108015"/>
    <lineage>
        <taxon>Bacteria</taxon>
        <taxon>Pseudomonadati</taxon>
        <taxon>Pseudomonadota</taxon>
        <taxon>Alphaproteobacteria</taxon>
        <taxon>Hyphomicrobiales</taxon>
        <taxon>Nitrobacteraceae</taxon>
        <taxon>Bradyrhizobium</taxon>
    </lineage>
</organism>
<dbReference type="AlphaFoldDB" id="A0A1C3XH46"/>
<gene>
    <name evidence="1" type="ORF">GA0061099_102010</name>
</gene>
<evidence type="ECO:0000313" key="1">
    <source>
        <dbReference type="EMBL" id="SCB51590.1"/>
    </source>
</evidence>
<dbReference type="RefSeq" id="WP_036031340.1">
    <property type="nucleotide sequence ID" value="NZ_VLKS01000024.1"/>
</dbReference>
<dbReference type="Proteomes" id="UP000183174">
    <property type="component" value="Unassembled WGS sequence"/>
</dbReference>